<dbReference type="AlphaFoldDB" id="A0ABD5NF65"/>
<dbReference type="RefSeq" id="WP_232570999.1">
    <property type="nucleotide sequence ID" value="NZ_CP089466.1"/>
</dbReference>
<dbReference type="Proteomes" id="UP001595660">
    <property type="component" value="Unassembled WGS sequence"/>
</dbReference>
<gene>
    <name evidence="2" type="ORF">ACFOKC_09100</name>
</gene>
<organism evidence="2 3">
    <name type="scientific">Halobacterium litoreum</name>
    <dbReference type="NCBI Taxonomy" id="2039234"/>
    <lineage>
        <taxon>Archaea</taxon>
        <taxon>Methanobacteriati</taxon>
        <taxon>Methanobacteriota</taxon>
        <taxon>Stenosarchaea group</taxon>
        <taxon>Halobacteria</taxon>
        <taxon>Halobacteriales</taxon>
        <taxon>Halobacteriaceae</taxon>
        <taxon>Halobacterium</taxon>
    </lineage>
</organism>
<keyword evidence="1" id="KW-1133">Transmembrane helix</keyword>
<keyword evidence="1" id="KW-0812">Transmembrane</keyword>
<reference evidence="2 3" key="1">
    <citation type="journal article" date="2019" name="Int. J. Syst. Evol. Microbiol.">
        <title>The Global Catalogue of Microorganisms (GCM) 10K type strain sequencing project: providing services to taxonomists for standard genome sequencing and annotation.</title>
        <authorList>
            <consortium name="The Broad Institute Genomics Platform"/>
            <consortium name="The Broad Institute Genome Sequencing Center for Infectious Disease"/>
            <person name="Wu L."/>
            <person name="Ma J."/>
        </authorList>
    </citation>
    <scope>NUCLEOTIDE SEQUENCE [LARGE SCALE GENOMIC DNA]</scope>
    <source>
        <strain evidence="2 3">CGMCC 1.12562</strain>
    </source>
</reference>
<protein>
    <recommendedName>
        <fullName evidence="4">SPW repeat-containing protein</fullName>
    </recommendedName>
</protein>
<proteinExistence type="predicted"/>
<dbReference type="EMBL" id="JBHRWN010000002">
    <property type="protein sequence ID" value="MFC3477882.1"/>
    <property type="molecule type" value="Genomic_DNA"/>
</dbReference>
<accession>A0ABD5NF65</accession>
<feature type="transmembrane region" description="Helical" evidence="1">
    <location>
        <begin position="12"/>
        <end position="31"/>
    </location>
</feature>
<feature type="transmembrane region" description="Helical" evidence="1">
    <location>
        <begin position="75"/>
        <end position="94"/>
    </location>
</feature>
<feature type="transmembrane region" description="Helical" evidence="1">
    <location>
        <begin position="51"/>
        <end position="68"/>
    </location>
</feature>
<keyword evidence="3" id="KW-1185">Reference proteome</keyword>
<comment type="caution">
    <text evidence="2">The sequence shown here is derived from an EMBL/GenBank/DDBJ whole genome shotgun (WGS) entry which is preliminary data.</text>
</comment>
<keyword evidence="1" id="KW-0472">Membrane</keyword>
<name>A0ABD5NF65_9EURY</name>
<dbReference type="GeneID" id="69119125"/>
<feature type="transmembrane region" description="Helical" evidence="1">
    <location>
        <begin position="114"/>
        <end position="136"/>
    </location>
</feature>
<evidence type="ECO:0000256" key="1">
    <source>
        <dbReference type="SAM" id="Phobius"/>
    </source>
</evidence>
<sequence length="137" mass="13382">MSSNDYTTGELTAVGGATLAAISAFLPWITVSFGGVSGSQKGMDVAATLDGRIVLLLAILAVGVVVLREWERADAGAVAAFGLVTTGIGAMYLLDPAAAANASGSFGASLIQSGYGLYAAVVGGLVMLGGGAIGLAD</sequence>
<evidence type="ECO:0000313" key="2">
    <source>
        <dbReference type="EMBL" id="MFC3477882.1"/>
    </source>
</evidence>
<evidence type="ECO:0008006" key="4">
    <source>
        <dbReference type="Google" id="ProtNLM"/>
    </source>
</evidence>
<evidence type="ECO:0000313" key="3">
    <source>
        <dbReference type="Proteomes" id="UP001595660"/>
    </source>
</evidence>